<dbReference type="EMBL" id="CP041038">
    <property type="protein sequence ID" value="QDE37009.1"/>
    <property type="molecule type" value="Genomic_DNA"/>
</dbReference>
<name>A0ABX5VZ87_9CHLA</name>
<evidence type="ECO:0000259" key="1">
    <source>
        <dbReference type="Pfam" id="PF07579"/>
    </source>
</evidence>
<accession>A0ABX5VZ87</accession>
<organism evidence="2 3">
    <name type="scientific">Chlamydophila parapsittaci</name>
    <dbReference type="NCBI Taxonomy" id="344886"/>
    <lineage>
        <taxon>Bacteria</taxon>
        <taxon>Pseudomonadati</taxon>
        <taxon>Chlamydiota</taxon>
        <taxon>Chlamydiia</taxon>
        <taxon>Chlamydiales</taxon>
        <taxon>Chlamydiaceae</taxon>
        <taxon>Chlamydia/Chlamydophila group</taxon>
        <taxon>Chlamydia</taxon>
    </lineage>
</organism>
<reference evidence="2 3" key="1">
    <citation type="journal article" date="2020" name="Data Brief">
        <title>Data of de novo genome assembly of the Chlamydia psittaci strain isolated from the livestock in Volga Region, Russian Federation.</title>
        <authorList>
            <person name="Feodorova V.A."/>
            <person name="Zaitsev S.S."/>
            <person name="Khizhnyakova M.A."/>
            <person name="Saltykov Y.V."/>
            <person name="Evstifeev V.V."/>
            <person name="Khusainov F.M."/>
            <person name="Yakovlev S.I."/>
            <person name="Larionova O.S."/>
            <person name="Motin V.L."/>
        </authorList>
    </citation>
    <scope>NUCLEOTIDE SEQUENCE [LARGE SCALE GENOMIC DNA]</scope>
    <source>
        <strain evidence="2 3">Rostinovo-70</strain>
    </source>
</reference>
<proteinExistence type="predicted"/>
<evidence type="ECO:0000313" key="2">
    <source>
        <dbReference type="EMBL" id="QDE37009.1"/>
    </source>
</evidence>
<sequence length="49" mass="5625">MVTNTINLPETGARINVVLDRLYNENYELKPEGIVYPLYIMDIIVPQST</sequence>
<dbReference type="InterPro" id="IPR013044">
    <property type="entry name" value="DUF1548"/>
</dbReference>
<evidence type="ECO:0000313" key="3">
    <source>
        <dbReference type="Proteomes" id="UP000320536"/>
    </source>
</evidence>
<gene>
    <name evidence="2" type="ORF">FI836_01605</name>
</gene>
<keyword evidence="3" id="KW-1185">Reference proteome</keyword>
<protein>
    <submittedName>
        <fullName evidence="2">DUF1548 domain-containing protein</fullName>
    </submittedName>
</protein>
<dbReference type="Pfam" id="PF07579">
    <property type="entry name" value="DUF1548"/>
    <property type="match status" value="1"/>
</dbReference>
<feature type="domain" description="DUF1548" evidence="1">
    <location>
        <begin position="4"/>
        <end position="44"/>
    </location>
</feature>
<dbReference type="Proteomes" id="UP000320536">
    <property type="component" value="Chromosome"/>
</dbReference>